<reference evidence="1 2" key="1">
    <citation type="submission" date="2017-01" db="EMBL/GenBank/DDBJ databases">
        <authorList>
            <person name="Mah S.A."/>
            <person name="Swanson W.J."/>
            <person name="Moy G.W."/>
            <person name="Vacquier V.D."/>
        </authorList>
    </citation>
    <scope>NUCLEOTIDE SEQUENCE [LARGE SCALE GENOMIC DNA]</scope>
    <source>
        <strain evidence="1 2">GSMNP</strain>
    </source>
</reference>
<comment type="caution">
    <text evidence="1">The sequence shown here is derived from an EMBL/GenBank/DDBJ whole genome shotgun (WGS) entry which is preliminary data.</text>
</comment>
<organism evidence="1 2">
    <name type="scientific">Smittium culicis</name>
    <dbReference type="NCBI Taxonomy" id="133412"/>
    <lineage>
        <taxon>Eukaryota</taxon>
        <taxon>Fungi</taxon>
        <taxon>Fungi incertae sedis</taxon>
        <taxon>Zoopagomycota</taxon>
        <taxon>Kickxellomycotina</taxon>
        <taxon>Harpellomycetes</taxon>
        <taxon>Harpellales</taxon>
        <taxon>Legeriomycetaceae</taxon>
        <taxon>Smittium</taxon>
    </lineage>
</organism>
<proteinExistence type="predicted"/>
<dbReference type="AlphaFoldDB" id="A0A1R1XJW2"/>
<dbReference type="Proteomes" id="UP000187283">
    <property type="component" value="Unassembled WGS sequence"/>
</dbReference>
<accession>A0A1R1XJW2</accession>
<gene>
    <name evidence="1" type="ORF">AYI70_g7592</name>
</gene>
<evidence type="ECO:0000313" key="2">
    <source>
        <dbReference type="Proteomes" id="UP000187283"/>
    </source>
</evidence>
<sequence length="109" mass="12692">MDIDYNLLPSKFSRYQNDVNSASILETKFRAAMNLKGVPNQDRIEIYKLCTEGQVTEWKANTETQKYTKEWGIDYWLKELVKSFVSVDKINTRDITTSSKMRKEGAESL</sequence>
<dbReference type="EMBL" id="LSSN01002845">
    <property type="protein sequence ID" value="OMJ14932.1"/>
    <property type="molecule type" value="Genomic_DNA"/>
</dbReference>
<name>A0A1R1XJW2_9FUNG</name>
<evidence type="ECO:0000313" key="1">
    <source>
        <dbReference type="EMBL" id="OMJ14932.1"/>
    </source>
</evidence>
<protein>
    <submittedName>
        <fullName evidence="1">Uncharacterized protein</fullName>
    </submittedName>
</protein>
<keyword evidence="2" id="KW-1185">Reference proteome</keyword>